<keyword evidence="1" id="KW-0560">Oxidoreductase</keyword>
<name>A0ABV5PWI7_9ACTN</name>
<dbReference type="Proteomes" id="UP001589646">
    <property type="component" value="Unassembled WGS sequence"/>
</dbReference>
<keyword evidence="4" id="KW-1185">Reference proteome</keyword>
<sequence>MDETLARERFVAARTAKLATADAEGAPHLVPIVFAVESNVIAFAVDHKPKNTMNLRRLRNIAANERVCLLVDHYEEDWERLWWARADGRASMVEDPAGRSRWIDRLAERYHQYRDHPPEGPVVAITVDQWRGWSYSE</sequence>
<dbReference type="InterPro" id="IPR011576">
    <property type="entry name" value="Pyridox_Oxase_N"/>
</dbReference>
<feature type="domain" description="Pyridoxamine 5'-phosphate oxidase N-terminal" evidence="2">
    <location>
        <begin position="8"/>
        <end position="133"/>
    </location>
</feature>
<dbReference type="PANTHER" id="PTHR35176">
    <property type="entry name" value="HEME OXYGENASE HI_0854-RELATED"/>
    <property type="match status" value="1"/>
</dbReference>
<gene>
    <name evidence="3" type="ORF">ACFFRN_12385</name>
</gene>
<comment type="caution">
    <text evidence="3">The sequence shown here is derived from an EMBL/GenBank/DDBJ whole genome shotgun (WGS) entry which is preliminary data.</text>
</comment>
<dbReference type="EMBL" id="JBHMCE010000004">
    <property type="protein sequence ID" value="MFB9527413.1"/>
    <property type="molecule type" value="Genomic_DNA"/>
</dbReference>
<evidence type="ECO:0000259" key="2">
    <source>
        <dbReference type="Pfam" id="PF01243"/>
    </source>
</evidence>
<dbReference type="InterPro" id="IPR052019">
    <property type="entry name" value="F420H2_bilvrd_red/Heme_oxyg"/>
</dbReference>
<dbReference type="SUPFAM" id="SSF50475">
    <property type="entry name" value="FMN-binding split barrel"/>
    <property type="match status" value="1"/>
</dbReference>
<proteinExistence type="predicted"/>
<dbReference type="Pfam" id="PF01243">
    <property type="entry name" value="PNPOx_N"/>
    <property type="match status" value="1"/>
</dbReference>
<accession>A0ABV5PWI7</accession>
<evidence type="ECO:0000313" key="3">
    <source>
        <dbReference type="EMBL" id="MFB9527413.1"/>
    </source>
</evidence>
<protein>
    <submittedName>
        <fullName evidence="3">TIGR03668 family PPOX class F420-dependent oxidoreductase</fullName>
    </submittedName>
</protein>
<dbReference type="InterPro" id="IPR012349">
    <property type="entry name" value="Split_barrel_FMN-bd"/>
</dbReference>
<organism evidence="3 4">
    <name type="scientific">Nonomuraea roseola</name>
    <dbReference type="NCBI Taxonomy" id="46179"/>
    <lineage>
        <taxon>Bacteria</taxon>
        <taxon>Bacillati</taxon>
        <taxon>Actinomycetota</taxon>
        <taxon>Actinomycetes</taxon>
        <taxon>Streptosporangiales</taxon>
        <taxon>Streptosporangiaceae</taxon>
        <taxon>Nonomuraea</taxon>
    </lineage>
</organism>
<evidence type="ECO:0000256" key="1">
    <source>
        <dbReference type="ARBA" id="ARBA00023002"/>
    </source>
</evidence>
<dbReference type="InterPro" id="IPR019967">
    <property type="entry name" value="F420-dep_enz_PPOX_Rv0121"/>
</dbReference>
<dbReference type="Gene3D" id="2.30.110.10">
    <property type="entry name" value="Electron Transport, Fmn-binding Protein, Chain A"/>
    <property type="match status" value="1"/>
</dbReference>
<dbReference type="RefSeq" id="WP_346127449.1">
    <property type="nucleotide sequence ID" value="NZ_BAAAXC010000015.1"/>
</dbReference>
<evidence type="ECO:0000313" key="4">
    <source>
        <dbReference type="Proteomes" id="UP001589646"/>
    </source>
</evidence>
<dbReference type="PANTHER" id="PTHR35176:SF2">
    <property type="entry name" value="F420H(2)-DEPENDENT REDUCTASE RV1155"/>
    <property type="match status" value="1"/>
</dbReference>
<dbReference type="NCBIfam" id="TIGR03668">
    <property type="entry name" value="Rv0121_F420"/>
    <property type="match status" value="1"/>
</dbReference>
<reference evidence="3 4" key="1">
    <citation type="submission" date="2024-09" db="EMBL/GenBank/DDBJ databases">
        <authorList>
            <person name="Sun Q."/>
            <person name="Mori K."/>
        </authorList>
    </citation>
    <scope>NUCLEOTIDE SEQUENCE [LARGE SCALE GENOMIC DNA]</scope>
    <source>
        <strain evidence="3 4">JCM 3323</strain>
    </source>
</reference>